<dbReference type="CDD" id="cd13715">
    <property type="entry name" value="PBP2_iGluR_AMPA"/>
    <property type="match status" value="1"/>
</dbReference>
<dbReference type="GO" id="GO:0045211">
    <property type="term" value="C:postsynaptic membrane"/>
    <property type="evidence" value="ECO:0007669"/>
    <property type="project" value="UniProtKB-SubCell"/>
</dbReference>
<keyword evidence="15 23" id="KW-1071">Ligand-gated ion channel</keyword>
<comment type="subcellular location">
    <subcellularLocation>
        <location evidence="18 23">Postsynaptic cell membrane</location>
        <topology evidence="18 23">Multi-pass membrane protein</topology>
    </subcellularLocation>
</comment>
<evidence type="ECO:0000256" key="2">
    <source>
        <dbReference type="ARBA" id="ARBA00022475"/>
    </source>
</evidence>
<dbReference type="EMBL" id="VULL01001051">
    <property type="protein sequence ID" value="KAF1651242.1"/>
    <property type="molecule type" value="Genomic_DNA"/>
</dbReference>
<dbReference type="SUPFAM" id="SSF53822">
    <property type="entry name" value="Periplasmic binding protein-like I"/>
    <property type="match status" value="1"/>
</dbReference>
<feature type="transmembrane region" description="Helical" evidence="23">
    <location>
        <begin position="786"/>
        <end position="808"/>
    </location>
</feature>
<feature type="site" description="Crucial to convey clamshell closure to channel opening" evidence="21">
    <location>
        <position position="625"/>
    </location>
</feature>
<feature type="transmembrane region" description="Helical" evidence="23">
    <location>
        <begin position="596"/>
        <end position="618"/>
    </location>
</feature>
<feature type="site" description="Interaction with the cone snail toxin Con-ikot-ikot" evidence="21">
    <location>
        <position position="652"/>
    </location>
</feature>
<keyword evidence="7 23" id="KW-0770">Synapse</keyword>
<keyword evidence="5" id="KW-0732">Signal</keyword>
<evidence type="ECO:0000256" key="6">
    <source>
        <dbReference type="ARBA" id="ARBA00022989"/>
    </source>
</evidence>
<evidence type="ECO:0000256" key="23">
    <source>
        <dbReference type="RuleBase" id="RU367118"/>
    </source>
</evidence>
<evidence type="ECO:0000256" key="1">
    <source>
        <dbReference type="ARBA" id="ARBA00022448"/>
    </source>
</evidence>
<comment type="catalytic activity">
    <reaction evidence="19">
        <text>Ca(2+)(in) = Ca(2+)(out)</text>
        <dbReference type="Rhea" id="RHEA:29671"/>
        <dbReference type="ChEBI" id="CHEBI:29108"/>
    </reaction>
</comment>
<feature type="non-terminal residue" evidence="26">
    <location>
        <position position="1"/>
    </location>
</feature>
<evidence type="ECO:0000256" key="7">
    <source>
        <dbReference type="ARBA" id="ARBA00023018"/>
    </source>
</evidence>
<keyword evidence="9 23" id="KW-0472">Membrane</keyword>
<dbReference type="SMART" id="SM00079">
    <property type="entry name" value="PBPe"/>
    <property type="match status" value="1"/>
</dbReference>
<evidence type="ECO:0000256" key="4">
    <source>
        <dbReference type="ARBA" id="ARBA00022692"/>
    </source>
</evidence>
<dbReference type="GO" id="GO:0007166">
    <property type="term" value="P:cell surface receptor signaling pathway"/>
    <property type="evidence" value="ECO:0007669"/>
    <property type="project" value="UniProtKB-ARBA"/>
</dbReference>
<evidence type="ECO:0000256" key="15">
    <source>
        <dbReference type="ARBA" id="ARBA00023286"/>
    </source>
</evidence>
<evidence type="ECO:0000259" key="24">
    <source>
        <dbReference type="SMART" id="SM00079"/>
    </source>
</evidence>
<feature type="site" description="Interaction with the cone snail toxin Con-ikot-ikot" evidence="21">
    <location>
        <position position="744"/>
    </location>
</feature>
<evidence type="ECO:0000256" key="16">
    <source>
        <dbReference type="ARBA" id="ARBA00023288"/>
    </source>
</evidence>
<feature type="binding site" evidence="20">
    <location>
        <position position="477"/>
    </location>
    <ligand>
        <name>L-glutamate</name>
        <dbReference type="ChEBI" id="CHEBI:29985"/>
    </ligand>
</feature>
<reference evidence="26" key="1">
    <citation type="journal article" date="2019" name="Gigascience">
        <title>High-coverage genomes to elucidate the evolution of penguins.</title>
        <authorList>
            <person name="Pan H."/>
            <person name="Cole T.L."/>
            <person name="Bi X."/>
            <person name="Fang M."/>
            <person name="Zhou C."/>
            <person name="Yang Z."/>
            <person name="Ksepka D.T."/>
            <person name="Hart T."/>
            <person name="Bouzat J.L."/>
            <person name="Argilla L.S."/>
            <person name="Bertelsen M.F."/>
            <person name="Boersma P.D."/>
            <person name="Bost C.A."/>
            <person name="Cherel Y."/>
            <person name="Dann P."/>
            <person name="Fiddaman S.R."/>
            <person name="Howard P."/>
            <person name="Labuschagne K."/>
            <person name="Mattern T."/>
            <person name="Miller G."/>
            <person name="Parker P."/>
            <person name="Phillips R.A."/>
            <person name="Quillfeldt P."/>
            <person name="Ryan P.G."/>
            <person name="Taylor H."/>
            <person name="Thompson D.R."/>
            <person name="Young M.J."/>
            <person name="Ellegaard M.R."/>
            <person name="Gilbert M.T.P."/>
            <person name="Sinding M.S."/>
            <person name="Pacheco G."/>
            <person name="Shepherd L.D."/>
            <person name="Tennyson A.J.D."/>
            <person name="Grosser S."/>
            <person name="Kay E."/>
            <person name="Nupen L.J."/>
            <person name="Ellenberg U."/>
            <person name="Houston D.M."/>
            <person name="Reeve A.H."/>
            <person name="Johnson K."/>
            <person name="Masello J.F."/>
            <person name="Stracke T."/>
            <person name="McKinlay B."/>
            <person name="Borboroglu P.G."/>
            <person name="Zhang D.X."/>
            <person name="Zhang G."/>
        </authorList>
    </citation>
    <scope>NUCLEOTIDE SEQUENCE</scope>
    <source>
        <strain evidence="26">RH 110-1</strain>
    </source>
</reference>
<evidence type="ECO:0000256" key="8">
    <source>
        <dbReference type="ARBA" id="ARBA00023065"/>
    </source>
</evidence>
<evidence type="ECO:0000256" key="10">
    <source>
        <dbReference type="ARBA" id="ARBA00023139"/>
    </source>
</evidence>
<comment type="similarity">
    <text evidence="23">Belongs to the glutamate-gated ion channel (TC 1.A.10.1) family.</text>
</comment>
<keyword evidence="13" id="KW-0325">Glycoprotein</keyword>
<evidence type="ECO:0000256" key="9">
    <source>
        <dbReference type="ARBA" id="ARBA00023136"/>
    </source>
</evidence>
<gene>
    <name evidence="26" type="primary">GRIA2</name>
    <name evidence="26" type="ORF">FQV12_0002031</name>
</gene>
<dbReference type="InterPro" id="IPR001320">
    <property type="entry name" value="Iontro_rcpt_C"/>
</dbReference>
<evidence type="ECO:0000256" key="17">
    <source>
        <dbReference type="ARBA" id="ARBA00023303"/>
    </source>
</evidence>
<evidence type="ECO:0000256" key="18">
    <source>
        <dbReference type="ARBA" id="ARBA00034104"/>
    </source>
</evidence>
<keyword evidence="2 23" id="KW-1003">Cell membrane</keyword>
<dbReference type="AlphaFoldDB" id="A0A8J4KXX5"/>
<evidence type="ECO:0000256" key="13">
    <source>
        <dbReference type="ARBA" id="ARBA00023180"/>
    </source>
</evidence>
<keyword evidence="6 23" id="KW-1133">Transmembrane helix</keyword>
<feature type="binding site" evidence="20">
    <location>
        <position position="647"/>
    </location>
    <ligand>
        <name>L-glutamate</name>
        <dbReference type="ChEBI" id="CHEBI:29985"/>
    </ligand>
</feature>
<feature type="binding site" evidence="20">
    <location>
        <position position="646"/>
    </location>
    <ligand>
        <name>L-glutamate</name>
        <dbReference type="ChEBI" id="CHEBI:29985"/>
    </ligand>
</feature>
<comment type="function">
    <text evidence="23">Receptor for glutamate that functions as a ligand-gated ion channel in the central nervous system and plays an important role in excitatory synaptic transmission. L-glutamate acts as an excitatory neurotransmitter at many synapses in the central nervous system.</text>
</comment>
<keyword evidence="4 23" id="KW-0812">Transmembrane</keyword>
<dbReference type="Gene3D" id="3.40.50.2300">
    <property type="match status" value="2"/>
</dbReference>
<evidence type="ECO:0000256" key="19">
    <source>
        <dbReference type="ARBA" id="ARBA00036634"/>
    </source>
</evidence>
<dbReference type="PANTHER" id="PTHR18966">
    <property type="entry name" value="IONOTROPIC GLUTAMATE RECEPTOR"/>
    <property type="match status" value="1"/>
</dbReference>
<feature type="domain" description="Ionotropic glutamate receptor L-glutamate and glycine-binding" evidence="25">
    <location>
        <begin position="396"/>
        <end position="461"/>
    </location>
</feature>
<sequence>GGLFPRGADQEYSAFRVGMVQFSTSEFRLTPHIDNLEVANSFAVTNAFCSQFSRGVFAIFGFYDKKSVNTITSFCGTLHVSFITPSFPTDGTHPFVIQMRPDLKGALLSLIEYYQWTKFAYLYDSDRGLSTLQAVLDSAAEKKWQVTAINVGNINNDRKDETYRSLFQDLEVKKERRVILDCERDKVNDIVDQVITIGKHVKGYHYIIANLGFTDGDLSKIQFGGANVSGFQIVDYDDPLVSKFIQRWSTLEEKEYPGAHTSTIKYTSALTYDAVQVMTEAFRNLRKQRIEISRRGNAGDCLANPAVPWGHGVEIERALKQVQVEGLTGNIKFDQNGKRINFTINVMELKSTGPRKIGYWSEVDKMVVNPLDGPLGNESSGLENKTIIVTTILESPYVMMKKNHEMLEGNDRYEGYCVDLATEIAKHCGFKYKLTIVGDGKYGARDADTKIWNGMVGELVYGKADIAIAPLTITLVREEVIDFSKPFMSLGISIMIKKPQKSKPGVFSFLDPLAYEIWMCIVFAYIGVSVVLFLVSRFSPYEWHTEEFEDGRETQTNESTNEFGIFNSLWFSLGAFMQQGCDISPRSLSGRIVGGVWWFFTLIIISSYTANLAAFLTVERMVSPIESAEDLSKQTEIAYGTLDSGSTKEFFRRSKIAVFDKMWTYMKSAEPSVFVRTTAEGVARVRKSKGKYAYLLESTMNEYIEQRKPCDTMKVGGNLDSKGYGIATPKGSSLRTPVNLAVLKLSEQGVLDKLKNKWWYDKGECGAKDSGSKEKTSALSLSNVAGVFYILVGGLGLAMLVALIEFCYKSRAEAKRMKVAKNAQNINPTSSQNSQNFATYKEGYNVYGIESVKI</sequence>
<dbReference type="FunFam" id="1.10.287.70:FF:000099">
    <property type="entry name" value="glutamate receptor 2 isoform X1"/>
    <property type="match status" value="1"/>
</dbReference>
<dbReference type="InterPro" id="IPR001828">
    <property type="entry name" value="ANF_lig-bd_rcpt"/>
</dbReference>
<keyword evidence="10" id="KW-0564">Palmitate</keyword>
<evidence type="ECO:0000256" key="14">
    <source>
        <dbReference type="ARBA" id="ARBA00023257"/>
    </source>
</evidence>
<evidence type="ECO:0000256" key="22">
    <source>
        <dbReference type="PIRSR" id="PIRSR601508-3"/>
    </source>
</evidence>
<feature type="transmembrane region" description="Helical" evidence="23">
    <location>
        <begin position="513"/>
        <end position="535"/>
    </location>
</feature>
<keyword evidence="12 23" id="KW-0675">Receptor</keyword>
<keyword evidence="14 23" id="KW-0628">Postsynaptic cell membrane</keyword>
<feature type="binding site" evidence="20">
    <location>
        <position position="697"/>
    </location>
    <ligand>
        <name>L-glutamate</name>
        <dbReference type="ChEBI" id="CHEBI:29985"/>
    </ligand>
</feature>
<keyword evidence="16" id="KW-0449">Lipoprotein</keyword>
<dbReference type="Gene3D" id="1.10.287.70">
    <property type="match status" value="2"/>
</dbReference>
<protein>
    <recommendedName>
        <fullName evidence="23">Glutamate receptor</fullName>
    </recommendedName>
</protein>
<feature type="non-terminal residue" evidence="26">
    <location>
        <position position="854"/>
    </location>
</feature>
<evidence type="ECO:0000256" key="5">
    <source>
        <dbReference type="ARBA" id="ARBA00022729"/>
    </source>
</evidence>
<feature type="disulfide bond" evidence="22">
    <location>
        <begin position="49"/>
        <end position="301"/>
    </location>
</feature>
<dbReference type="FunFam" id="3.40.190.10:FF:000666">
    <property type="entry name" value="Glutamate receptor, ionotropic, AMPA 2a"/>
    <property type="match status" value="1"/>
</dbReference>
<dbReference type="InterPro" id="IPR028082">
    <property type="entry name" value="Peripla_BP_I"/>
</dbReference>
<evidence type="ECO:0000256" key="12">
    <source>
        <dbReference type="ARBA" id="ARBA00023170"/>
    </source>
</evidence>
<name>A0A8J4KXX5_EUDCH</name>
<evidence type="ECO:0000313" key="27">
    <source>
        <dbReference type="Proteomes" id="UP000716595"/>
    </source>
</evidence>
<dbReference type="SUPFAM" id="SSF81324">
    <property type="entry name" value="Voltage-gated potassium channels"/>
    <property type="match status" value="1"/>
</dbReference>
<evidence type="ECO:0000256" key="21">
    <source>
        <dbReference type="PIRSR" id="PIRSR601508-2"/>
    </source>
</evidence>
<evidence type="ECO:0000313" key="26">
    <source>
        <dbReference type="EMBL" id="KAF1651242.1"/>
    </source>
</evidence>
<dbReference type="Proteomes" id="UP000716595">
    <property type="component" value="Unassembled WGS sequence"/>
</dbReference>
<dbReference type="InterPro" id="IPR019594">
    <property type="entry name" value="Glu/Gly-bd"/>
</dbReference>
<dbReference type="GO" id="GO:0022824">
    <property type="term" value="F:transmitter-gated monoatomic ion channel activity"/>
    <property type="evidence" value="ECO:0007669"/>
    <property type="project" value="UniProtKB-ARBA"/>
</dbReference>
<organism evidence="26 27">
    <name type="scientific">Eudyptes chrysocome</name>
    <name type="common">Western rockhopper penguin</name>
    <name type="synonym">Aptenodytes chrysocome</name>
    <dbReference type="NCBI Taxonomy" id="79626"/>
    <lineage>
        <taxon>Eukaryota</taxon>
        <taxon>Metazoa</taxon>
        <taxon>Chordata</taxon>
        <taxon>Craniata</taxon>
        <taxon>Vertebrata</taxon>
        <taxon>Euteleostomi</taxon>
        <taxon>Archelosauria</taxon>
        <taxon>Archosauria</taxon>
        <taxon>Dinosauria</taxon>
        <taxon>Saurischia</taxon>
        <taxon>Theropoda</taxon>
        <taxon>Coelurosauria</taxon>
        <taxon>Aves</taxon>
        <taxon>Neognathae</taxon>
        <taxon>Neoaves</taxon>
        <taxon>Aequornithes</taxon>
        <taxon>Sphenisciformes</taxon>
        <taxon>Spheniscidae</taxon>
        <taxon>Eudyptes</taxon>
    </lineage>
</organism>
<keyword evidence="11 22" id="KW-1015">Disulfide bond</keyword>
<feature type="domain" description="Ionotropic glutamate receptor C-terminal" evidence="24">
    <location>
        <begin position="386"/>
        <end position="761"/>
    </location>
</feature>
<proteinExistence type="inferred from homology"/>
<feature type="binding site" evidence="20">
    <location>
        <position position="472"/>
    </location>
    <ligand>
        <name>L-glutamate</name>
        <dbReference type="ChEBI" id="CHEBI:29985"/>
    </ligand>
</feature>
<evidence type="ECO:0000256" key="20">
    <source>
        <dbReference type="PIRSR" id="PIRSR601508-1"/>
    </source>
</evidence>
<comment type="caution">
    <text evidence="26">The sequence shown here is derived from an EMBL/GenBank/DDBJ whole genome shotgun (WGS) entry which is preliminary data.</text>
</comment>
<dbReference type="SUPFAM" id="SSF53850">
    <property type="entry name" value="Periplasmic binding protein-like II"/>
    <property type="match status" value="1"/>
</dbReference>
<feature type="binding site" evidence="20">
    <location>
        <position position="470"/>
    </location>
    <ligand>
        <name>L-glutamate</name>
        <dbReference type="ChEBI" id="CHEBI:29985"/>
    </ligand>
</feature>
<dbReference type="InterPro" id="IPR015683">
    <property type="entry name" value="Ionotropic_Glu_rcpt"/>
</dbReference>
<keyword evidence="8 23" id="KW-0406">Ion transport</keyword>
<feature type="disulfide bond" evidence="22">
    <location>
        <begin position="710"/>
        <end position="765"/>
    </location>
</feature>
<feature type="site" description="Interaction with the cone snail toxin Con-ikot-ikot" evidence="21">
    <location>
        <position position="445"/>
    </location>
</feature>
<dbReference type="Pfam" id="PF01094">
    <property type="entry name" value="ANF_receptor"/>
    <property type="match status" value="1"/>
</dbReference>
<dbReference type="FunFam" id="3.40.190.10:FF:000001">
    <property type="entry name" value="Glutamate receptor ionotropic, kainate 2"/>
    <property type="match status" value="1"/>
</dbReference>
<dbReference type="Pfam" id="PF00060">
    <property type="entry name" value="Lig_chan"/>
    <property type="match status" value="1"/>
</dbReference>
<dbReference type="FunFam" id="1.10.287.70:FF:000067">
    <property type="entry name" value="glutamate receptor 2 isoform X1"/>
    <property type="match status" value="1"/>
</dbReference>
<keyword evidence="1 23" id="KW-0813">Transport</keyword>
<evidence type="ECO:0000256" key="3">
    <source>
        <dbReference type="ARBA" id="ARBA00022553"/>
    </source>
</evidence>
<dbReference type="SMART" id="SM00918">
    <property type="entry name" value="Lig_chan-Glu_bd"/>
    <property type="match status" value="1"/>
</dbReference>
<keyword evidence="27" id="KW-1185">Reference proteome</keyword>
<dbReference type="FunFam" id="3.40.50.2300:FF:000004">
    <property type="entry name" value="Glutamate receptor, ionotropic, AMPA 2"/>
    <property type="match status" value="1"/>
</dbReference>
<dbReference type="InterPro" id="IPR001508">
    <property type="entry name" value="Iono_Glu_rcpt_met"/>
</dbReference>
<dbReference type="PRINTS" id="PR00177">
    <property type="entry name" value="NMDARECEPTOR"/>
</dbReference>
<evidence type="ECO:0000256" key="11">
    <source>
        <dbReference type="ARBA" id="ARBA00023157"/>
    </source>
</evidence>
<accession>A0A8J4KXX5</accession>
<keyword evidence="3" id="KW-0597">Phosphoprotein</keyword>
<dbReference type="Pfam" id="PF10613">
    <property type="entry name" value="Lig_chan-Glu_bd"/>
    <property type="match status" value="1"/>
</dbReference>
<dbReference type="Gene3D" id="3.40.190.10">
    <property type="entry name" value="Periplasmic binding protein-like II"/>
    <property type="match status" value="2"/>
</dbReference>
<evidence type="ECO:0000259" key="25">
    <source>
        <dbReference type="SMART" id="SM00918"/>
    </source>
</evidence>
<keyword evidence="17 23" id="KW-0407">Ion channel</keyword>